<gene>
    <name evidence="3" type="ORF">EJB05_51364</name>
</gene>
<feature type="transmembrane region" description="Helical" evidence="1">
    <location>
        <begin position="179"/>
        <end position="194"/>
    </location>
</feature>
<feature type="transmembrane region" description="Helical" evidence="1">
    <location>
        <begin position="200"/>
        <end position="223"/>
    </location>
</feature>
<feature type="transmembrane region" description="Helical" evidence="1">
    <location>
        <begin position="138"/>
        <end position="158"/>
    </location>
</feature>
<evidence type="ECO:0000256" key="2">
    <source>
        <dbReference type="SAM" id="SignalP"/>
    </source>
</evidence>
<evidence type="ECO:0000313" key="4">
    <source>
        <dbReference type="Proteomes" id="UP000324897"/>
    </source>
</evidence>
<evidence type="ECO:0000313" key="3">
    <source>
        <dbReference type="EMBL" id="TVU03111.1"/>
    </source>
</evidence>
<sequence length="225" mass="23399">MAAARTMALVAAALLLFLCALGAAVAERSSYVVYLGDHANSTQLGTHGADELAGVLGEIRREADTLINGAVSVFPNQGGQFDVPGDVPRDGPWSKARFRDFDTGDNTAPMSSRGSSTRASGLAILLLAVSTGIYFGDYGLVLGFLGVFVGSSLITVGIKMADVTMTFGTEVLIAFRHRNLAIAGLVMASFAIMTSAGEAGIALCFSMFVLLMLGVWLINIGIVGK</sequence>
<reference evidence="3 4" key="1">
    <citation type="journal article" date="2019" name="Sci. Rep.">
        <title>A high-quality genome of Eragrostis curvula grass provides insights into Poaceae evolution and supports new strategies to enhance forage quality.</title>
        <authorList>
            <person name="Carballo J."/>
            <person name="Santos B.A.C.M."/>
            <person name="Zappacosta D."/>
            <person name="Garbus I."/>
            <person name="Selva J.P."/>
            <person name="Gallo C.A."/>
            <person name="Diaz A."/>
            <person name="Albertini E."/>
            <person name="Caccamo M."/>
            <person name="Echenique V."/>
        </authorList>
    </citation>
    <scope>NUCLEOTIDE SEQUENCE [LARGE SCALE GENOMIC DNA]</scope>
    <source>
        <strain evidence="4">cv. Victoria</strain>
        <tissue evidence="3">Leaf</tissue>
    </source>
</reference>
<evidence type="ECO:0000256" key="1">
    <source>
        <dbReference type="SAM" id="Phobius"/>
    </source>
</evidence>
<comment type="caution">
    <text evidence="3">The sequence shown here is derived from an EMBL/GenBank/DDBJ whole genome shotgun (WGS) entry which is preliminary data.</text>
</comment>
<feature type="chain" id="PRO_5023909466" evidence="2">
    <location>
        <begin position="27"/>
        <end position="225"/>
    </location>
</feature>
<accession>A0A5J9SVR8</accession>
<dbReference type="Proteomes" id="UP000324897">
    <property type="component" value="Unassembled WGS sequence"/>
</dbReference>
<organism evidence="3 4">
    <name type="scientific">Eragrostis curvula</name>
    <name type="common">weeping love grass</name>
    <dbReference type="NCBI Taxonomy" id="38414"/>
    <lineage>
        <taxon>Eukaryota</taxon>
        <taxon>Viridiplantae</taxon>
        <taxon>Streptophyta</taxon>
        <taxon>Embryophyta</taxon>
        <taxon>Tracheophyta</taxon>
        <taxon>Spermatophyta</taxon>
        <taxon>Magnoliopsida</taxon>
        <taxon>Liliopsida</taxon>
        <taxon>Poales</taxon>
        <taxon>Poaceae</taxon>
        <taxon>PACMAD clade</taxon>
        <taxon>Chloridoideae</taxon>
        <taxon>Eragrostideae</taxon>
        <taxon>Eragrostidinae</taxon>
        <taxon>Eragrostis</taxon>
    </lineage>
</organism>
<feature type="non-terminal residue" evidence="3">
    <location>
        <position position="1"/>
    </location>
</feature>
<dbReference type="Gramene" id="TVU03111">
    <property type="protein sequence ID" value="TVU03111"/>
    <property type="gene ID" value="EJB05_51364"/>
</dbReference>
<keyword evidence="2" id="KW-0732">Signal</keyword>
<keyword evidence="1" id="KW-0472">Membrane</keyword>
<dbReference type="AlphaFoldDB" id="A0A5J9SVR8"/>
<name>A0A5J9SVR8_9POAL</name>
<proteinExistence type="predicted"/>
<keyword evidence="1" id="KW-1133">Transmembrane helix</keyword>
<feature type="signal peptide" evidence="2">
    <location>
        <begin position="1"/>
        <end position="26"/>
    </location>
</feature>
<keyword evidence="4" id="KW-1185">Reference proteome</keyword>
<keyword evidence="1" id="KW-0812">Transmembrane</keyword>
<dbReference type="EMBL" id="RWGY01000227">
    <property type="protein sequence ID" value="TVU03111.1"/>
    <property type="molecule type" value="Genomic_DNA"/>
</dbReference>
<protein>
    <submittedName>
        <fullName evidence="3">Uncharacterized protein</fullName>
    </submittedName>
</protein>